<dbReference type="InterPro" id="IPR000594">
    <property type="entry name" value="ThiF_NAD_FAD-bd"/>
</dbReference>
<dbReference type="EMBL" id="LQWZ01000014">
    <property type="protein sequence ID" value="OAH57420.1"/>
    <property type="molecule type" value="Genomic_DNA"/>
</dbReference>
<reference evidence="3 4" key="1">
    <citation type="submission" date="2016-01" db="EMBL/GenBank/DDBJ databases">
        <title>Investigation of taxonomic status of Bacillus aminovorans.</title>
        <authorList>
            <person name="Verma A."/>
            <person name="Pal Y."/>
            <person name="Krishnamurthi S."/>
        </authorList>
    </citation>
    <scope>NUCLEOTIDE SEQUENCE [LARGE SCALE GENOMIC DNA]</scope>
    <source>
        <strain evidence="3 4">DSM 4337</strain>
    </source>
</reference>
<dbReference type="InterPro" id="IPR035985">
    <property type="entry name" value="Ubiquitin-activating_enz"/>
</dbReference>
<evidence type="ECO:0000259" key="2">
    <source>
        <dbReference type="Pfam" id="PF00899"/>
    </source>
</evidence>
<evidence type="ECO:0000313" key="3">
    <source>
        <dbReference type="EMBL" id="OAH57420.1"/>
    </source>
</evidence>
<comment type="similarity">
    <text evidence="1">Belongs to the HesA/MoeB/ThiF family.</text>
</comment>
<dbReference type="Pfam" id="PF00899">
    <property type="entry name" value="ThiF"/>
    <property type="match status" value="1"/>
</dbReference>
<dbReference type="SUPFAM" id="SSF69572">
    <property type="entry name" value="Activating enzymes of the ubiquitin-like proteins"/>
    <property type="match status" value="1"/>
</dbReference>
<sequence length="339" mass="37856">MENRYRKQQTYRPIGADGQNRLAESKVAIIGCGALGSAAADLLARAGVGQLLIVDRDYVEVSNLHRQPLYTEKDARDMIPKVVAAKKRLAEVNSDVRVEVWMDHADAALIEKLAATSDILVDGTDNFETRLAINDASLKYGIPWVYGACVGGSSVVMPFVPDQGACFRCLLPVLPSSGETCDTAGVIAPAVQITASYQCAEVMKWLTGNHDVMRKELLRIDVWMNEQNQFGLRKMKRPDCPSCGKERTYPSLNQSQETKAAVLCGRDTIQLTPAAGRQLTLDDGERIAKQLDLRRKRTPYFLQMMYEDSRIVLFANGRLFFHDMQDVNKAMKLYNQLFN</sequence>
<feature type="domain" description="THIF-type NAD/FAD binding fold" evidence="2">
    <location>
        <begin position="5"/>
        <end position="241"/>
    </location>
</feature>
<dbReference type="GO" id="GO:0008641">
    <property type="term" value="F:ubiquitin-like modifier activating enzyme activity"/>
    <property type="evidence" value="ECO:0007669"/>
    <property type="project" value="InterPro"/>
</dbReference>
<dbReference type="GO" id="GO:0008146">
    <property type="term" value="F:sulfotransferase activity"/>
    <property type="evidence" value="ECO:0007669"/>
    <property type="project" value="TreeGrafter"/>
</dbReference>
<comment type="caution">
    <text evidence="3">The sequence shown here is derived from an EMBL/GenBank/DDBJ whole genome shotgun (WGS) entry which is preliminary data.</text>
</comment>
<dbReference type="AlphaFoldDB" id="A0A177KVL1"/>
<dbReference type="FunFam" id="3.40.50.720:FF:000080">
    <property type="entry name" value="Thiazole biosynthesis adenylyltransferase ThiF"/>
    <property type="match status" value="1"/>
</dbReference>
<evidence type="ECO:0000256" key="1">
    <source>
        <dbReference type="ARBA" id="ARBA00009919"/>
    </source>
</evidence>
<dbReference type="PANTHER" id="PTHR10953">
    <property type="entry name" value="UBIQUITIN-ACTIVATING ENZYME E1"/>
    <property type="match status" value="1"/>
</dbReference>
<evidence type="ECO:0000313" key="4">
    <source>
        <dbReference type="Proteomes" id="UP000077271"/>
    </source>
</evidence>
<dbReference type="CDD" id="cd00757">
    <property type="entry name" value="ThiF_MoeB_HesA_family"/>
    <property type="match status" value="1"/>
</dbReference>
<proteinExistence type="inferred from homology"/>
<dbReference type="RefSeq" id="WP_018395349.1">
    <property type="nucleotide sequence ID" value="NZ_LQWZ01000014.1"/>
</dbReference>
<dbReference type="GO" id="GO:0004792">
    <property type="term" value="F:thiosulfate-cyanide sulfurtransferase activity"/>
    <property type="evidence" value="ECO:0007669"/>
    <property type="project" value="TreeGrafter"/>
</dbReference>
<name>A0A177KVL1_9BACI</name>
<dbReference type="Gene3D" id="3.40.50.720">
    <property type="entry name" value="NAD(P)-binding Rossmann-like Domain"/>
    <property type="match status" value="1"/>
</dbReference>
<gene>
    <name evidence="3" type="ORF">AWH48_19235</name>
</gene>
<dbReference type="PANTHER" id="PTHR10953:SF102">
    <property type="entry name" value="ADENYLYLTRANSFERASE AND SULFURTRANSFERASE MOCS3"/>
    <property type="match status" value="1"/>
</dbReference>
<protein>
    <submittedName>
        <fullName evidence="3">Thiamine biosynthesis protein ThiF</fullName>
    </submittedName>
</protein>
<dbReference type="InterPro" id="IPR045886">
    <property type="entry name" value="ThiF/MoeB/HesA"/>
</dbReference>
<organism evidence="3 4">
    <name type="scientific">Domibacillus aminovorans</name>
    <dbReference type="NCBI Taxonomy" id="29332"/>
    <lineage>
        <taxon>Bacteria</taxon>
        <taxon>Bacillati</taxon>
        <taxon>Bacillota</taxon>
        <taxon>Bacilli</taxon>
        <taxon>Bacillales</taxon>
        <taxon>Bacillaceae</taxon>
        <taxon>Domibacillus</taxon>
    </lineage>
</organism>
<dbReference type="OrthoDB" id="9804286at2"/>
<dbReference type="GO" id="GO:0005829">
    <property type="term" value="C:cytosol"/>
    <property type="evidence" value="ECO:0007669"/>
    <property type="project" value="TreeGrafter"/>
</dbReference>
<dbReference type="GO" id="GO:0016779">
    <property type="term" value="F:nucleotidyltransferase activity"/>
    <property type="evidence" value="ECO:0007669"/>
    <property type="project" value="TreeGrafter"/>
</dbReference>
<accession>A0A177KVL1</accession>
<dbReference type="Proteomes" id="UP000077271">
    <property type="component" value="Unassembled WGS sequence"/>
</dbReference>